<dbReference type="NCBIfam" id="TIGR03915">
    <property type="entry name" value="SAM_7_link_chp"/>
    <property type="match status" value="1"/>
</dbReference>
<dbReference type="InterPro" id="IPR023875">
    <property type="entry name" value="DNA_repair_put"/>
</dbReference>
<proteinExistence type="predicted"/>
<dbReference type="EMBL" id="JAHLQK010000001">
    <property type="protein sequence ID" value="MBU5675187.1"/>
    <property type="molecule type" value="Genomic_DNA"/>
</dbReference>
<evidence type="ECO:0000313" key="2">
    <source>
        <dbReference type="EMBL" id="MBU5675187.1"/>
    </source>
</evidence>
<feature type="domain" description="DUF4130" evidence="1">
    <location>
        <begin position="84"/>
        <end position="243"/>
    </location>
</feature>
<dbReference type="RefSeq" id="WP_216414686.1">
    <property type="nucleotide sequence ID" value="NZ_JAHLQK010000001.1"/>
</dbReference>
<name>A0ABS6FY78_9FIRM</name>
<dbReference type="InterPro" id="IPR025404">
    <property type="entry name" value="DUF4130"/>
</dbReference>
<protein>
    <submittedName>
        <fullName evidence="2">TIGR03915 family putative DNA repair protein</fullName>
    </submittedName>
</protein>
<sequence length="244" mass="29372">MIYYIYDGSFDGILTAIYDAYYRRETPEKIVSEDDFQESFLINKIYIKTDREKADKVYNAIQTKISNQALKNIFYVYLSEREDIGTIIYHYLKLGWKIGIDIDLNLTNNNVLLVQNICQSVSKERHFMLGLVRFRELKNNILYAPIEPEYNIIGLIGQHFSSRISNENWIIHDVNRNIAAIYNKQEWIIIELEMNRTIELHKDEETYQRLWKEYFNNISIKNKVNPKLQKRNMPMKYWKYLIEK</sequence>
<dbReference type="Proteomes" id="UP000779508">
    <property type="component" value="Unassembled WGS sequence"/>
</dbReference>
<organism evidence="2 3">
    <name type="scientific">Alkaliphilus flagellatus</name>
    <dbReference type="NCBI Taxonomy" id="2841507"/>
    <lineage>
        <taxon>Bacteria</taxon>
        <taxon>Bacillati</taxon>
        <taxon>Bacillota</taxon>
        <taxon>Clostridia</taxon>
        <taxon>Peptostreptococcales</taxon>
        <taxon>Natronincolaceae</taxon>
        <taxon>Alkaliphilus</taxon>
    </lineage>
</organism>
<reference evidence="2 3" key="1">
    <citation type="submission" date="2021-06" db="EMBL/GenBank/DDBJ databases">
        <authorList>
            <person name="Sun Q."/>
            <person name="Li D."/>
        </authorList>
    </citation>
    <scope>NUCLEOTIDE SEQUENCE [LARGE SCALE GENOMIC DNA]</scope>
    <source>
        <strain evidence="2 3">MSJ-5</strain>
    </source>
</reference>
<dbReference type="Pfam" id="PF13566">
    <property type="entry name" value="DUF4130"/>
    <property type="match status" value="1"/>
</dbReference>
<evidence type="ECO:0000313" key="3">
    <source>
        <dbReference type="Proteomes" id="UP000779508"/>
    </source>
</evidence>
<gene>
    <name evidence="2" type="ORF">KQI88_01990</name>
</gene>
<keyword evidence="3" id="KW-1185">Reference proteome</keyword>
<accession>A0ABS6FY78</accession>
<evidence type="ECO:0000259" key="1">
    <source>
        <dbReference type="Pfam" id="PF13566"/>
    </source>
</evidence>
<comment type="caution">
    <text evidence="2">The sequence shown here is derived from an EMBL/GenBank/DDBJ whole genome shotgun (WGS) entry which is preliminary data.</text>
</comment>